<dbReference type="EMBL" id="SJPF01000004">
    <property type="protein sequence ID" value="TWT31389.1"/>
    <property type="molecule type" value="Genomic_DNA"/>
</dbReference>
<feature type="domain" description="Type II/III secretion system secretin-like" evidence="6">
    <location>
        <begin position="433"/>
        <end position="594"/>
    </location>
</feature>
<dbReference type="PANTHER" id="PTHR30332:SF24">
    <property type="entry name" value="SECRETIN GSPD-RELATED"/>
    <property type="match status" value="1"/>
</dbReference>
<evidence type="ECO:0000313" key="7">
    <source>
        <dbReference type="EMBL" id="TWT31389.1"/>
    </source>
</evidence>
<dbReference type="InterPro" id="IPR050810">
    <property type="entry name" value="Bact_Secretion_Sys_Channel"/>
</dbReference>
<evidence type="ECO:0000256" key="5">
    <source>
        <dbReference type="SAM" id="MobiDB-lite"/>
    </source>
</evidence>
<dbReference type="Proteomes" id="UP000318878">
    <property type="component" value="Unassembled WGS sequence"/>
</dbReference>
<dbReference type="GO" id="GO:0016020">
    <property type="term" value="C:membrane"/>
    <property type="evidence" value="ECO:0007669"/>
    <property type="project" value="UniProtKB-SubCell"/>
</dbReference>
<dbReference type="PANTHER" id="PTHR30332">
    <property type="entry name" value="PROBABLE GENERAL SECRETION PATHWAY PROTEIN D"/>
    <property type="match status" value="1"/>
</dbReference>
<dbReference type="OrthoDB" id="9813141at2"/>
<dbReference type="InterPro" id="IPR004846">
    <property type="entry name" value="T2SS/T3SS_dom"/>
</dbReference>
<dbReference type="Gene3D" id="3.30.1370.130">
    <property type="match status" value="1"/>
</dbReference>
<feature type="region of interest" description="Disordered" evidence="5">
    <location>
        <begin position="154"/>
        <end position="188"/>
    </location>
</feature>
<keyword evidence="3" id="KW-0472">Membrane</keyword>
<keyword evidence="2" id="KW-0732">Signal</keyword>
<evidence type="ECO:0000256" key="2">
    <source>
        <dbReference type="ARBA" id="ARBA00022729"/>
    </source>
</evidence>
<evidence type="ECO:0000259" key="6">
    <source>
        <dbReference type="Pfam" id="PF00263"/>
    </source>
</evidence>
<sequence>MQFILRTTVFVLCAIAGVAAAIGLVRYSDDLLDNPLFALPTEVAAVSETTPLDAVPVAAEPTIAARAAPKPAVAPYAPPVTQQVDIESLQKSINDANDRNSENLQFFSKALDSIRDVAQTGINAQNENVANPPVNPANPAAPINGGQFNGGIMAPPPVNGAAPGNLDPLANPNPAPSALPEPNPLPAGPRIIRGEGDDGLTIVIQDTDIREVLEMLSEQGNLNILPTNNVRGTVSASLTKVDVRTALDAILRSTGYITLEEKGFIYVGTPSELHALNNMGDRVQTRIYRPNYVRAVDLQTLLTPLLTPEVGVISVSTAAQVGIEANSNASGGDDFAGTEAVIVRDYEHKLNEIDQAVRELDRRPLQVAIEATILQVNLDDRVNMGVNFEALRNKSTVRLISGMPLSALDNISMTDGGLKFGFLDSSLAVFIDALESFGETSVIASPQLLVLNKQRAEILIGEQQGYISTTVTETASTQSVEFLEIGTQLRLRPFITDDGMVRLEVHPEISDGDVLVENQITLPNKVVTQVTTNVICPDGRTVVIGGLIKSDVGRNGTQIPYLGSIPLIGPAFRQKREDTTRDELIILITPRIVDAGNMPNDGESLQGVFEQQHENMADKMSPLGKTYLGRKYYRLATASWATGDAYSALRYVNLAIHFDPNRLEAAELRNVITQQSGLGDRSVMTHLREGWVPPSPPHPPEISPWHIQQIQTPPPVMMPPPEFIHDVGPVPGHLPGPEVTQQDFAPAPVVTPQDFAAPASPMPQVHQ</sequence>
<evidence type="ECO:0000256" key="4">
    <source>
        <dbReference type="RuleBase" id="RU004003"/>
    </source>
</evidence>
<proteinExistence type="inferred from homology"/>
<dbReference type="PRINTS" id="PR00811">
    <property type="entry name" value="BCTERIALGSPD"/>
</dbReference>
<evidence type="ECO:0000256" key="1">
    <source>
        <dbReference type="ARBA" id="ARBA00004370"/>
    </source>
</evidence>
<feature type="compositionally biased region" description="Low complexity" evidence="5">
    <location>
        <begin position="159"/>
        <end position="170"/>
    </location>
</feature>
<dbReference type="Gene3D" id="3.30.1370.120">
    <property type="match status" value="1"/>
</dbReference>
<name>A0A5C5UZX2_9BACT</name>
<dbReference type="RefSeq" id="WP_146433485.1">
    <property type="nucleotide sequence ID" value="NZ_SJPF01000004.1"/>
</dbReference>
<dbReference type="InterPro" id="IPR038591">
    <property type="entry name" value="NolW-like_sf"/>
</dbReference>
<comment type="subcellular location">
    <subcellularLocation>
        <location evidence="1">Membrane</location>
    </subcellularLocation>
</comment>
<dbReference type="Pfam" id="PF00263">
    <property type="entry name" value="Secretin"/>
    <property type="match status" value="1"/>
</dbReference>
<evidence type="ECO:0000313" key="8">
    <source>
        <dbReference type="Proteomes" id="UP000318878"/>
    </source>
</evidence>
<comment type="similarity">
    <text evidence="4">Belongs to the bacterial secretin family.</text>
</comment>
<feature type="compositionally biased region" description="Pro residues" evidence="5">
    <location>
        <begin position="171"/>
        <end position="187"/>
    </location>
</feature>
<evidence type="ECO:0000256" key="3">
    <source>
        <dbReference type="ARBA" id="ARBA00023136"/>
    </source>
</evidence>
<organism evidence="7 8">
    <name type="scientific">Blastopirellula retiformator</name>
    <dbReference type="NCBI Taxonomy" id="2527970"/>
    <lineage>
        <taxon>Bacteria</taxon>
        <taxon>Pseudomonadati</taxon>
        <taxon>Planctomycetota</taxon>
        <taxon>Planctomycetia</taxon>
        <taxon>Pirellulales</taxon>
        <taxon>Pirellulaceae</taxon>
        <taxon>Blastopirellula</taxon>
    </lineage>
</organism>
<keyword evidence="8" id="KW-1185">Reference proteome</keyword>
<dbReference type="InterPro" id="IPR001775">
    <property type="entry name" value="GspD/PilQ"/>
</dbReference>
<dbReference type="GO" id="GO:0015627">
    <property type="term" value="C:type II protein secretion system complex"/>
    <property type="evidence" value="ECO:0007669"/>
    <property type="project" value="TreeGrafter"/>
</dbReference>
<dbReference type="AlphaFoldDB" id="A0A5C5UZX2"/>
<comment type="caution">
    <text evidence="7">The sequence shown here is derived from an EMBL/GenBank/DDBJ whole genome shotgun (WGS) entry which is preliminary data.</text>
</comment>
<gene>
    <name evidence="7" type="primary">xpsD_1</name>
    <name evidence="7" type="ORF">Enr8_33100</name>
</gene>
<dbReference type="GO" id="GO:0009306">
    <property type="term" value="P:protein secretion"/>
    <property type="evidence" value="ECO:0007669"/>
    <property type="project" value="InterPro"/>
</dbReference>
<protein>
    <submittedName>
        <fullName evidence="7">Type II secretion system protein D</fullName>
    </submittedName>
</protein>
<reference evidence="7 8" key="1">
    <citation type="submission" date="2019-02" db="EMBL/GenBank/DDBJ databases">
        <title>Deep-cultivation of Planctomycetes and their phenomic and genomic characterization uncovers novel biology.</title>
        <authorList>
            <person name="Wiegand S."/>
            <person name="Jogler M."/>
            <person name="Boedeker C."/>
            <person name="Pinto D."/>
            <person name="Vollmers J."/>
            <person name="Rivas-Marin E."/>
            <person name="Kohn T."/>
            <person name="Peeters S.H."/>
            <person name="Heuer A."/>
            <person name="Rast P."/>
            <person name="Oberbeckmann S."/>
            <person name="Bunk B."/>
            <person name="Jeske O."/>
            <person name="Meyerdierks A."/>
            <person name="Storesund J.E."/>
            <person name="Kallscheuer N."/>
            <person name="Luecker S."/>
            <person name="Lage O.M."/>
            <person name="Pohl T."/>
            <person name="Merkel B.J."/>
            <person name="Hornburger P."/>
            <person name="Mueller R.-W."/>
            <person name="Bruemmer F."/>
            <person name="Labrenz M."/>
            <person name="Spormann A.M."/>
            <person name="Op Den Camp H."/>
            <person name="Overmann J."/>
            <person name="Amann R."/>
            <person name="Jetten M.S.M."/>
            <person name="Mascher T."/>
            <person name="Medema M.H."/>
            <person name="Devos D.P."/>
            <person name="Kaster A.-K."/>
            <person name="Ovreas L."/>
            <person name="Rohde M."/>
            <person name="Galperin M.Y."/>
            <person name="Jogler C."/>
        </authorList>
    </citation>
    <scope>NUCLEOTIDE SEQUENCE [LARGE SCALE GENOMIC DNA]</scope>
    <source>
        <strain evidence="7 8">Enr8</strain>
    </source>
</reference>
<accession>A0A5C5UZX2</accession>